<evidence type="ECO:0000313" key="3">
    <source>
        <dbReference type="Proteomes" id="UP000663854"/>
    </source>
</evidence>
<reference evidence="1" key="1">
    <citation type="submission" date="2021-02" db="EMBL/GenBank/DDBJ databases">
        <authorList>
            <person name="Nowell W R."/>
        </authorList>
    </citation>
    <scope>NUCLEOTIDE SEQUENCE</scope>
</reference>
<evidence type="ECO:0000313" key="4">
    <source>
        <dbReference type="Proteomes" id="UP000663870"/>
    </source>
</evidence>
<dbReference type="EMBL" id="CAJNOL010004426">
    <property type="protein sequence ID" value="CAF1587838.1"/>
    <property type="molecule type" value="Genomic_DNA"/>
</dbReference>
<dbReference type="EMBL" id="CAJNOH010003132">
    <property type="protein sequence ID" value="CAF1324685.1"/>
    <property type="molecule type" value="Genomic_DNA"/>
</dbReference>
<evidence type="ECO:0008006" key="5">
    <source>
        <dbReference type="Google" id="ProtNLM"/>
    </source>
</evidence>
<organism evidence="1 3">
    <name type="scientific">Rotaria sordida</name>
    <dbReference type="NCBI Taxonomy" id="392033"/>
    <lineage>
        <taxon>Eukaryota</taxon>
        <taxon>Metazoa</taxon>
        <taxon>Spiralia</taxon>
        <taxon>Gnathifera</taxon>
        <taxon>Rotifera</taxon>
        <taxon>Eurotatoria</taxon>
        <taxon>Bdelloidea</taxon>
        <taxon>Philodinida</taxon>
        <taxon>Philodinidae</taxon>
        <taxon>Rotaria</taxon>
    </lineage>
</organism>
<comment type="caution">
    <text evidence="1">The sequence shown here is derived from an EMBL/GenBank/DDBJ whole genome shotgun (WGS) entry which is preliminary data.</text>
</comment>
<evidence type="ECO:0000313" key="2">
    <source>
        <dbReference type="EMBL" id="CAF1587838.1"/>
    </source>
</evidence>
<evidence type="ECO:0000313" key="1">
    <source>
        <dbReference type="EMBL" id="CAF1324685.1"/>
    </source>
</evidence>
<protein>
    <recommendedName>
        <fullName evidence="5">EF-hand domain-containing protein</fullName>
    </recommendedName>
</protein>
<accession>A0A815FFW5</accession>
<dbReference type="AlphaFoldDB" id="A0A815FFW5"/>
<dbReference type="Proteomes" id="UP000663870">
    <property type="component" value="Unassembled WGS sequence"/>
</dbReference>
<proteinExistence type="predicted"/>
<name>A0A815FFW5_9BILA</name>
<keyword evidence="4" id="KW-1185">Reference proteome</keyword>
<sequence length="95" mass="10776">MFKNYRANRLERELGIDLNGDGYIGGEGFLSKLEKATHIDFNRDNIIGRPPDVLYRYPTMYPTGYSGFPSMGYGGFPPMGHGGYSYNMSSFGYFY</sequence>
<dbReference type="Proteomes" id="UP000663854">
    <property type="component" value="Unassembled WGS sequence"/>
</dbReference>
<gene>
    <name evidence="2" type="ORF">JXQ802_LOCUS46922</name>
    <name evidence="1" type="ORF">PYM288_LOCUS31097</name>
</gene>